<dbReference type="AlphaFoldDB" id="A0A0S4JED5"/>
<dbReference type="VEuPathDB" id="TriTrypDB:BSAL_24150"/>
<feature type="compositionally biased region" description="Low complexity" evidence="1">
    <location>
        <begin position="152"/>
        <end position="164"/>
    </location>
</feature>
<keyword evidence="3" id="KW-1185">Reference proteome</keyword>
<name>A0A0S4JED5_BODSA</name>
<feature type="region of interest" description="Disordered" evidence="1">
    <location>
        <begin position="143"/>
        <end position="164"/>
    </location>
</feature>
<reference evidence="3" key="1">
    <citation type="submission" date="2015-09" db="EMBL/GenBank/DDBJ databases">
        <authorList>
            <consortium name="Pathogen Informatics"/>
        </authorList>
    </citation>
    <scope>NUCLEOTIDE SEQUENCE [LARGE SCALE GENOMIC DNA]</scope>
    <source>
        <strain evidence="3">Lake Konstanz</strain>
    </source>
</reference>
<protein>
    <recommendedName>
        <fullName evidence="4">EF-hand domain-containing protein</fullName>
    </recommendedName>
</protein>
<proteinExistence type="predicted"/>
<evidence type="ECO:0000313" key="3">
    <source>
        <dbReference type="Proteomes" id="UP000051952"/>
    </source>
</evidence>
<dbReference type="Proteomes" id="UP000051952">
    <property type="component" value="Unassembled WGS sequence"/>
</dbReference>
<gene>
    <name evidence="2" type="ORF">BSAL_24150</name>
</gene>
<sequence length="621" mass="67796">MSVRPGVVRKDLHKDEWRAVPSELGNDDATIGSHLRSLYRPASLRNPPTSAGSMRSARVQSARTTASFASTSGSTVLSTRSTIFSPRKTSDPLYNSAQQNHAQCHNDRCCKEADDQSQYRLLPAYQGTFGPPPAYNKDRVVYPPADATTTGKSSSASSPHSPKPSIKAAIAQLQVFEAHLPYVAGSLPHMEQVVQQVVPPPRHNNERGYSSPLTLHRRKSAVVLTAPTVIPSEANPSASMNSTMIAASSPFGTPMMAPVPAPPPTRRPMSGNAAAQLGKPQRHAWIINALREEGALRRESSFIRGVSGPEQVQDQRRRGRERRSSSATGLTIDLQRALTQMSNGAIVPPPTKNAAQQLEVATQIGKIQLASNFVVALVVKFNLSGLVSEYRRFVDKHRPGSSNRLSFIVHHQAGLTLPQFALFLDETVSGEMWTPSGPSISCDDGLVSEDSIRAVFSILADGTTHRLCAADLFATIALSIVPSVAQVNAEYFVNLFDKERTGFVPRTIFHHELIRKYIERHVDEGHAPAWRGLHAIMKKLLGTGHSQFVYLLNEVISAPMTAMARTRLNVDAAPHLDDPEGVFSSHGESRPLGITVREALCVIYAVEDLHDFFLKNSFRDA</sequence>
<evidence type="ECO:0008006" key="4">
    <source>
        <dbReference type="Google" id="ProtNLM"/>
    </source>
</evidence>
<evidence type="ECO:0000256" key="1">
    <source>
        <dbReference type="SAM" id="MobiDB-lite"/>
    </source>
</evidence>
<organism evidence="2 3">
    <name type="scientific">Bodo saltans</name>
    <name type="common">Flagellated protozoan</name>
    <dbReference type="NCBI Taxonomy" id="75058"/>
    <lineage>
        <taxon>Eukaryota</taxon>
        <taxon>Discoba</taxon>
        <taxon>Euglenozoa</taxon>
        <taxon>Kinetoplastea</taxon>
        <taxon>Metakinetoplastina</taxon>
        <taxon>Eubodonida</taxon>
        <taxon>Bodonidae</taxon>
        <taxon>Bodo</taxon>
    </lineage>
</organism>
<feature type="region of interest" description="Disordered" evidence="1">
    <location>
        <begin position="302"/>
        <end position="328"/>
    </location>
</feature>
<dbReference type="EMBL" id="CYKH01001780">
    <property type="protein sequence ID" value="CUG89935.1"/>
    <property type="molecule type" value="Genomic_DNA"/>
</dbReference>
<accession>A0A0S4JED5</accession>
<evidence type="ECO:0000313" key="2">
    <source>
        <dbReference type="EMBL" id="CUG89935.1"/>
    </source>
</evidence>